<name>A0ABP6XWL7_9FLAO</name>
<evidence type="ECO:0000256" key="3">
    <source>
        <dbReference type="ARBA" id="ARBA00012737"/>
    </source>
</evidence>
<evidence type="ECO:0000256" key="5">
    <source>
        <dbReference type="ARBA" id="ARBA00022840"/>
    </source>
</evidence>
<gene>
    <name evidence="9" type="primary">asnB</name>
    <name evidence="9" type="ORF">GCM10022395_21440</name>
</gene>
<evidence type="ECO:0000256" key="6">
    <source>
        <dbReference type="ARBA" id="ARBA00022962"/>
    </source>
</evidence>
<reference evidence="10" key="1">
    <citation type="journal article" date="2019" name="Int. J. Syst. Evol. Microbiol.">
        <title>The Global Catalogue of Microorganisms (GCM) 10K type strain sequencing project: providing services to taxonomists for standard genome sequencing and annotation.</title>
        <authorList>
            <consortium name="The Broad Institute Genomics Platform"/>
            <consortium name="The Broad Institute Genome Sequencing Center for Infectious Disease"/>
            <person name="Wu L."/>
            <person name="Ma J."/>
        </authorList>
    </citation>
    <scope>NUCLEOTIDE SEQUENCE [LARGE SCALE GENOMIC DNA]</scope>
    <source>
        <strain evidence="10">JCM 17111</strain>
    </source>
</reference>
<comment type="similarity">
    <text evidence="2">Belongs to the asparagine synthetase family.</text>
</comment>
<dbReference type="Gene3D" id="3.60.20.10">
    <property type="entry name" value="Glutamine Phosphoribosylpyrophosphate, subunit 1, domain 1"/>
    <property type="match status" value="1"/>
</dbReference>
<dbReference type="SUPFAM" id="SSF52402">
    <property type="entry name" value="Adenine nucleotide alpha hydrolases-like"/>
    <property type="match status" value="1"/>
</dbReference>
<dbReference type="InterPro" id="IPR051786">
    <property type="entry name" value="ASN_synthetase/amidase"/>
</dbReference>
<keyword evidence="6" id="KW-0315">Glutamine amidotransferase</keyword>
<keyword evidence="10" id="KW-1185">Reference proteome</keyword>
<accession>A0ABP6XWL7</accession>
<protein>
    <recommendedName>
        <fullName evidence="3">asparagine synthase (glutamine-hydrolyzing)</fullName>
        <ecNumber evidence="3">6.3.5.4</ecNumber>
    </recommendedName>
</protein>
<evidence type="ECO:0000259" key="8">
    <source>
        <dbReference type="PROSITE" id="PS51278"/>
    </source>
</evidence>
<evidence type="ECO:0000313" key="9">
    <source>
        <dbReference type="EMBL" id="GAA3571765.1"/>
    </source>
</evidence>
<dbReference type="PANTHER" id="PTHR43284">
    <property type="entry name" value="ASPARAGINE SYNTHETASE (GLUTAMINE-HYDROLYZING)"/>
    <property type="match status" value="1"/>
</dbReference>
<dbReference type="Gene3D" id="3.40.50.620">
    <property type="entry name" value="HUPs"/>
    <property type="match status" value="1"/>
</dbReference>
<keyword evidence="4" id="KW-0547">Nucleotide-binding</keyword>
<comment type="pathway">
    <text evidence="1">Amino-acid biosynthesis; L-asparagine biosynthesis; L-asparagine from L-aspartate (L-Gln route): step 1/1.</text>
</comment>
<dbReference type="InterPro" id="IPR029055">
    <property type="entry name" value="Ntn_hydrolases_N"/>
</dbReference>
<dbReference type="NCBIfam" id="TIGR01536">
    <property type="entry name" value="asn_synth_AEB"/>
    <property type="match status" value="1"/>
</dbReference>
<dbReference type="InterPro" id="IPR017932">
    <property type="entry name" value="GATase_2_dom"/>
</dbReference>
<dbReference type="Proteomes" id="UP001500954">
    <property type="component" value="Unassembled WGS sequence"/>
</dbReference>
<evidence type="ECO:0000256" key="7">
    <source>
        <dbReference type="ARBA" id="ARBA00048741"/>
    </source>
</evidence>
<keyword evidence="5" id="KW-0067">ATP-binding</keyword>
<sequence length="614" mass="69016">MCGLLGEFVYGKACLTAFETFDALLALSKQRGPDSNAIMGGSYYQLGFNRLAVLDLSAKGNQPQYSPSQRYCVVFNGELYNYKRLASEHGLHNLSSHCDTEVLVHLLDVLGIEATMRSLDGMFAIAIVDTVNRTLYLSRDFAGIKPLFYGFGKQGVVAASQFDQIFKHGFFKSDLRLRPSVVKGYFGLGYMQAPDTIYENIFQVRPGELLSVSATGDVTSTLLTQFEGVGTTTIPEAAEVSEFDRVLSNVVSEQLVSDVPLAAFLSGGIDSPLVCALAKKHKPDLNTFTVAVASEQHDESEAANDYAAFLGTEHTTAPMDASVMLGHLDAHFQSLTEPFGDYSSLPTYMITKLAKGEHTVMLSGDGGDELFFGYPRMQDVIRKRGWFSIPFMIRKPLVRLGIKLKLWHSWSPYLYRSLDAFVMSKHCHISLKRLEALMPNTPFAEALERLYKVPNGMSDGALLHWLRYNEFYGHMQRVLVKVDRMSMANSLEVRVPFLAKDSIAYAWGLVPEQRHGRFNLKGLLKTVLSLHYPKRLIQTEKKGFSVPMYDWLHDVLKPDVMRVVFEHAFYGAAVLDVAAFRQYVRDFFDGKHKEFWGVWHVYAWQKWAISSGLV</sequence>
<evidence type="ECO:0000256" key="2">
    <source>
        <dbReference type="ARBA" id="ARBA00005752"/>
    </source>
</evidence>
<dbReference type="InterPro" id="IPR006426">
    <property type="entry name" value="Asn_synth_AEB"/>
</dbReference>
<feature type="domain" description="Glutamine amidotransferase type-2" evidence="8">
    <location>
        <begin position="2"/>
        <end position="215"/>
    </location>
</feature>
<dbReference type="EMBL" id="BAABCY010000060">
    <property type="protein sequence ID" value="GAA3571765.1"/>
    <property type="molecule type" value="Genomic_DNA"/>
</dbReference>
<dbReference type="Pfam" id="PF00733">
    <property type="entry name" value="Asn_synthase"/>
    <property type="match status" value="1"/>
</dbReference>
<comment type="catalytic activity">
    <reaction evidence="7">
        <text>L-aspartate + L-glutamine + ATP + H2O = L-asparagine + L-glutamate + AMP + diphosphate + H(+)</text>
        <dbReference type="Rhea" id="RHEA:12228"/>
        <dbReference type="ChEBI" id="CHEBI:15377"/>
        <dbReference type="ChEBI" id="CHEBI:15378"/>
        <dbReference type="ChEBI" id="CHEBI:29985"/>
        <dbReference type="ChEBI" id="CHEBI:29991"/>
        <dbReference type="ChEBI" id="CHEBI:30616"/>
        <dbReference type="ChEBI" id="CHEBI:33019"/>
        <dbReference type="ChEBI" id="CHEBI:58048"/>
        <dbReference type="ChEBI" id="CHEBI:58359"/>
        <dbReference type="ChEBI" id="CHEBI:456215"/>
        <dbReference type="EC" id="6.3.5.4"/>
    </reaction>
</comment>
<dbReference type="InterPro" id="IPR001962">
    <property type="entry name" value="Asn_synthase"/>
</dbReference>
<dbReference type="Pfam" id="PF13537">
    <property type="entry name" value="GATase_7"/>
    <property type="match status" value="1"/>
</dbReference>
<proteinExistence type="inferred from homology"/>
<dbReference type="InterPro" id="IPR033738">
    <property type="entry name" value="AsnB_N"/>
</dbReference>
<evidence type="ECO:0000256" key="4">
    <source>
        <dbReference type="ARBA" id="ARBA00022741"/>
    </source>
</evidence>
<dbReference type="EC" id="6.3.5.4" evidence="3"/>
<dbReference type="CDD" id="cd01991">
    <property type="entry name" value="Asn_synthase_B_C"/>
    <property type="match status" value="1"/>
</dbReference>
<evidence type="ECO:0000256" key="1">
    <source>
        <dbReference type="ARBA" id="ARBA00005187"/>
    </source>
</evidence>
<dbReference type="SUPFAM" id="SSF56235">
    <property type="entry name" value="N-terminal nucleophile aminohydrolases (Ntn hydrolases)"/>
    <property type="match status" value="1"/>
</dbReference>
<dbReference type="PIRSF" id="PIRSF001589">
    <property type="entry name" value="Asn_synthetase_glu-h"/>
    <property type="match status" value="1"/>
</dbReference>
<comment type="caution">
    <text evidence="9">The sequence shown here is derived from an EMBL/GenBank/DDBJ whole genome shotgun (WGS) entry which is preliminary data.</text>
</comment>
<dbReference type="RefSeq" id="WP_345006033.1">
    <property type="nucleotide sequence ID" value="NZ_BAABCY010000060.1"/>
</dbReference>
<organism evidence="9 10">
    <name type="scientific">Snuella lapsa</name>
    <dbReference type="NCBI Taxonomy" id="870481"/>
    <lineage>
        <taxon>Bacteria</taxon>
        <taxon>Pseudomonadati</taxon>
        <taxon>Bacteroidota</taxon>
        <taxon>Flavobacteriia</taxon>
        <taxon>Flavobacteriales</taxon>
        <taxon>Flavobacteriaceae</taxon>
        <taxon>Snuella</taxon>
    </lineage>
</organism>
<dbReference type="InterPro" id="IPR014729">
    <property type="entry name" value="Rossmann-like_a/b/a_fold"/>
</dbReference>
<evidence type="ECO:0000313" key="10">
    <source>
        <dbReference type="Proteomes" id="UP001500954"/>
    </source>
</evidence>
<dbReference type="PROSITE" id="PS51278">
    <property type="entry name" value="GATASE_TYPE_2"/>
    <property type="match status" value="1"/>
</dbReference>
<dbReference type="PANTHER" id="PTHR43284:SF1">
    <property type="entry name" value="ASPARAGINE SYNTHETASE"/>
    <property type="match status" value="1"/>
</dbReference>
<dbReference type="CDD" id="cd00712">
    <property type="entry name" value="AsnB"/>
    <property type="match status" value="1"/>
</dbReference>